<sequence length="480" mass="55948">MTRNQPKTKSAAPGREIYKSDRVIHMGTQGGKITASLYRCVNAIILSTQHHVQSRYDTLEEFEAAHGDTILNIEVPFKNFADYMGWKSNNRKKAIEAIQLLESLKVKWDIIHEDDENAVDVGFLSFVPKARVVDGMMQFSLTPDVRRELLNIDKNPQAHLNLMIANAAWSDKYTALLYEKCTLELTNNSVAFELSIDQLRSLFNIEYTLEAGERKYKYPQFRELKRNVISKAVDNINKTEILDFYIEVTPIGKPVRAVHFAIMKKRRSESQMPMLEVNTRKQLLNALQGSMLMESVLQHFAVQDFDDLTDYQVFYTEYCLNTLNEKLDAGGVKNVFQYFMTILRSNEKAFAVRWIQIEKQLKNQARQVHIEREQRRHQVSTEVHKKYRDEVYRDFIATVDVDKLDRLHQQAVEKIIAHNPGARFKRMANSDTSLPVHQQLDWTHPINVGMFKEYVLDHLIPDKLSQKQINKRIEEQLVKK</sequence>
<comment type="similarity">
    <text evidence="1">Belongs to the initiator RepB protein family.</text>
</comment>
<name>A0A0U2PGC1_9GAMM</name>
<evidence type="ECO:0000313" key="3">
    <source>
        <dbReference type="EMBL" id="ALU46157.1"/>
    </source>
</evidence>
<evidence type="ECO:0000256" key="1">
    <source>
        <dbReference type="ARBA" id="ARBA00038283"/>
    </source>
</evidence>
<dbReference type="SUPFAM" id="SSF46785">
    <property type="entry name" value="Winged helix' DNA-binding domain"/>
    <property type="match status" value="1"/>
</dbReference>
<accession>A0A0U2PGC1</accession>
<evidence type="ECO:0000259" key="2">
    <source>
        <dbReference type="Pfam" id="PF01051"/>
    </source>
</evidence>
<keyword evidence="3" id="KW-0614">Plasmid</keyword>
<dbReference type="Pfam" id="PF21205">
    <property type="entry name" value="Rep3_C"/>
    <property type="match status" value="1"/>
</dbReference>
<dbReference type="Pfam" id="PF01051">
    <property type="entry name" value="Rep3_N"/>
    <property type="match status" value="1"/>
</dbReference>
<geneLocation type="plasmid" evidence="3 4">
    <name>pMBL6842</name>
</geneLocation>
<dbReference type="KEGG" id="prr:AT705_24655"/>
<gene>
    <name evidence="3" type="ORF">AT705_24655</name>
</gene>
<proteinExistence type="inferred from homology"/>
<dbReference type="EMBL" id="CP013613">
    <property type="protein sequence ID" value="ALU46157.1"/>
    <property type="molecule type" value="Genomic_DNA"/>
</dbReference>
<organism evidence="3 4">
    <name type="scientific">Pseudoalteromonas rubra</name>
    <dbReference type="NCBI Taxonomy" id="43658"/>
    <lineage>
        <taxon>Bacteria</taxon>
        <taxon>Pseudomonadati</taxon>
        <taxon>Pseudomonadota</taxon>
        <taxon>Gammaproteobacteria</taxon>
        <taxon>Alteromonadales</taxon>
        <taxon>Pseudoalteromonadaceae</taxon>
        <taxon>Pseudoalteromonas</taxon>
    </lineage>
</organism>
<dbReference type="GO" id="GO:0006270">
    <property type="term" value="P:DNA replication initiation"/>
    <property type="evidence" value="ECO:0007669"/>
    <property type="project" value="InterPro"/>
</dbReference>
<dbReference type="Gene3D" id="1.10.10.10">
    <property type="entry name" value="Winged helix-like DNA-binding domain superfamily/Winged helix DNA-binding domain"/>
    <property type="match status" value="1"/>
</dbReference>
<protein>
    <recommendedName>
        <fullName evidence="2">Initiator Rep protein WH1 domain-containing protein</fullName>
    </recommendedName>
</protein>
<dbReference type="InterPro" id="IPR036390">
    <property type="entry name" value="WH_DNA-bd_sf"/>
</dbReference>
<dbReference type="GO" id="GO:0003887">
    <property type="term" value="F:DNA-directed DNA polymerase activity"/>
    <property type="evidence" value="ECO:0007669"/>
    <property type="project" value="InterPro"/>
</dbReference>
<dbReference type="InterPro" id="IPR036388">
    <property type="entry name" value="WH-like_DNA-bd_sf"/>
</dbReference>
<dbReference type="Proteomes" id="UP000069015">
    <property type="component" value="Plasmid pMBL6842"/>
</dbReference>
<dbReference type="AlphaFoldDB" id="A0A0U2PGC1"/>
<reference evidence="3 4" key="1">
    <citation type="submission" date="2015-12" db="EMBL/GenBank/DDBJ databases">
        <title>Complete genome sequence of Pseudoalteromonas rubra SCSIO 6842, harboring a conjugative plasmid.</title>
        <authorList>
            <person name="Li B."/>
            <person name="Wang X."/>
        </authorList>
    </citation>
    <scope>NUCLEOTIDE SEQUENCE [LARGE SCALE GENOMIC DNA]</scope>
    <source>
        <strain evidence="3 4">SCSIO 6842</strain>
        <plasmid evidence="4">Plasmid pMBL6842</plasmid>
    </source>
</reference>
<feature type="domain" description="Initiator Rep protein WH1" evidence="2">
    <location>
        <begin position="72"/>
        <end position="180"/>
    </location>
</feature>
<dbReference type="InterPro" id="IPR000525">
    <property type="entry name" value="Initiator_Rep_WH1"/>
</dbReference>
<evidence type="ECO:0000313" key="4">
    <source>
        <dbReference type="Proteomes" id="UP000069015"/>
    </source>
</evidence>